<gene>
    <name evidence="3" type="ORF">A7C91_08785</name>
</gene>
<feature type="transmembrane region" description="Helical" evidence="2">
    <location>
        <begin position="364"/>
        <end position="385"/>
    </location>
</feature>
<name>A0A172WIG3_9EURY</name>
<proteinExistence type="predicted"/>
<reference evidence="4" key="1">
    <citation type="journal article" date="2016" name="Syst. Appl. Microbiol.">
        <title>Thermococcus piezophilus sp. nov., a novel hyperthermophilic and piezophilic archaeon with a broad pressure range for growth, isolated from a deepest hydrothermal vent at the Mid-Cayman Rise.</title>
        <authorList>
            <person name="Dalmasso C."/>
            <person name="Oger P."/>
            <person name="Selva G."/>
            <person name="Courtine D."/>
            <person name="L'Haridon S."/>
            <person name="Garlaschelli A."/>
            <person name="Roussel E."/>
            <person name="Miyazaki J."/>
            <person name="Reveillaud J."/>
            <person name="Jebbar M."/>
            <person name="Takai K."/>
            <person name="Maignien L."/>
            <person name="Alain K."/>
        </authorList>
    </citation>
    <scope>NUCLEOTIDE SEQUENCE [LARGE SCALE GENOMIC DNA]</scope>
    <source>
        <strain evidence="4">CDGS</strain>
    </source>
</reference>
<organism evidence="3 4">
    <name type="scientific">Thermococcus piezophilus</name>
    <dbReference type="NCBI Taxonomy" id="1712654"/>
    <lineage>
        <taxon>Archaea</taxon>
        <taxon>Methanobacteriati</taxon>
        <taxon>Methanobacteriota</taxon>
        <taxon>Thermococci</taxon>
        <taxon>Thermococcales</taxon>
        <taxon>Thermococcaceae</taxon>
        <taxon>Thermococcus</taxon>
    </lineage>
</organism>
<dbReference type="SUPFAM" id="SSF52317">
    <property type="entry name" value="Class I glutamine amidotransferase-like"/>
    <property type="match status" value="1"/>
</dbReference>
<keyword evidence="2" id="KW-0812">Transmembrane</keyword>
<dbReference type="OrthoDB" id="18576at2157"/>
<evidence type="ECO:0000256" key="2">
    <source>
        <dbReference type="SAM" id="Phobius"/>
    </source>
</evidence>
<keyword evidence="2" id="KW-0472">Membrane</keyword>
<sequence length="390" mass="42186">MVLILIGVFSQCVGATTIAVDISHDEGTIALVASIVDPTTGKIVAEGIIPTLSWYDWSYFGYEPELENAGVTRLGDAITYDALKDVDMLIIGQLGEGLSQEEIDAIVKWFSEGGKVLWVAGDSDIKTGAYIQDNANRLLAAIPNARLRFDYATATDTFSNAGKSTYVAGYVRVDLHTPDASILNQGYHSEVGKVLFHEPGVLAWVDENGKWHPLIAGEIPEGVYRIITTSGNGMIEDYSAPEPMAYRTWEKGLFTLLAVEFVKLPNGRESLLILSVESPYGSPVPIWVNRYGPYLFDGQQFVTNLLRWATLQASNLKPEEETITLSTTATTGTTTTTTTTSTITPTSMVGATSSTTTTEDSGGIPAWGIGLVVVLLLGAVILAFLMMKRR</sequence>
<feature type="region of interest" description="Disordered" evidence="1">
    <location>
        <begin position="331"/>
        <end position="357"/>
    </location>
</feature>
<dbReference type="Proteomes" id="UP000076969">
    <property type="component" value="Chromosome"/>
</dbReference>
<dbReference type="EMBL" id="CP015520">
    <property type="protein sequence ID" value="ANF23254.1"/>
    <property type="molecule type" value="Genomic_DNA"/>
</dbReference>
<dbReference type="STRING" id="1712654.A7C91_08785"/>
<keyword evidence="4" id="KW-1185">Reference proteome</keyword>
<dbReference type="KEGG" id="tpie:A7C91_08785"/>
<evidence type="ECO:0000313" key="3">
    <source>
        <dbReference type="EMBL" id="ANF23254.1"/>
    </source>
</evidence>
<evidence type="ECO:0000313" key="4">
    <source>
        <dbReference type="Proteomes" id="UP000076969"/>
    </source>
</evidence>
<dbReference type="AlphaFoldDB" id="A0A172WIG3"/>
<accession>A0A172WIG3</accession>
<keyword evidence="2" id="KW-1133">Transmembrane helix</keyword>
<evidence type="ECO:0000256" key="1">
    <source>
        <dbReference type="SAM" id="MobiDB-lite"/>
    </source>
</evidence>
<dbReference type="InterPro" id="IPR029062">
    <property type="entry name" value="Class_I_gatase-like"/>
</dbReference>
<protein>
    <submittedName>
        <fullName evidence="3">Uncharacterized protein</fullName>
    </submittedName>
</protein>